<dbReference type="InterPro" id="IPR036640">
    <property type="entry name" value="ABC1_TM_sf"/>
</dbReference>
<feature type="region of interest" description="Disordered" evidence="6">
    <location>
        <begin position="58"/>
        <end position="82"/>
    </location>
</feature>
<evidence type="ECO:0000256" key="4">
    <source>
        <dbReference type="ARBA" id="ARBA00022989"/>
    </source>
</evidence>
<accession>A0A699TYQ7</accession>
<proteinExistence type="predicted"/>
<evidence type="ECO:0000256" key="5">
    <source>
        <dbReference type="ARBA" id="ARBA00023136"/>
    </source>
</evidence>
<dbReference type="PANTHER" id="PTHR24223">
    <property type="entry name" value="ATP-BINDING CASSETTE SUB-FAMILY C"/>
    <property type="match status" value="1"/>
</dbReference>
<gene>
    <name evidence="8" type="ORF">Tci_886890</name>
</gene>
<sequence length="82" mass="9310">ILLPSNVIKPEDVGLSLSYGLSLNGLLFWALFTSCFVENRMVSVERIKQFTNIPSEAEWVKKDNPPPPDWPDHGSLELRDLQ</sequence>
<dbReference type="PANTHER" id="PTHR24223:SF426">
    <property type="entry name" value="ABC-TYPE XENOBIOTIC TRANSPORTER"/>
    <property type="match status" value="1"/>
</dbReference>
<keyword evidence="1 7" id="KW-0812">Transmembrane</keyword>
<feature type="non-terminal residue" evidence="8">
    <location>
        <position position="1"/>
    </location>
</feature>
<dbReference type="GO" id="GO:0016020">
    <property type="term" value="C:membrane"/>
    <property type="evidence" value="ECO:0007669"/>
    <property type="project" value="InterPro"/>
</dbReference>
<dbReference type="InterPro" id="IPR050173">
    <property type="entry name" value="ABC_transporter_C-like"/>
</dbReference>
<evidence type="ECO:0000256" key="1">
    <source>
        <dbReference type="ARBA" id="ARBA00022692"/>
    </source>
</evidence>
<dbReference type="GO" id="GO:0042626">
    <property type="term" value="F:ATPase-coupled transmembrane transporter activity"/>
    <property type="evidence" value="ECO:0007669"/>
    <property type="project" value="TreeGrafter"/>
</dbReference>
<evidence type="ECO:0000256" key="3">
    <source>
        <dbReference type="ARBA" id="ARBA00022840"/>
    </source>
</evidence>
<protein>
    <submittedName>
        <fullName evidence="8">ABC transporter C family member 14-like</fullName>
    </submittedName>
</protein>
<evidence type="ECO:0000256" key="2">
    <source>
        <dbReference type="ARBA" id="ARBA00022741"/>
    </source>
</evidence>
<evidence type="ECO:0000256" key="6">
    <source>
        <dbReference type="SAM" id="MobiDB-lite"/>
    </source>
</evidence>
<dbReference type="GO" id="GO:0005524">
    <property type="term" value="F:ATP binding"/>
    <property type="evidence" value="ECO:0007669"/>
    <property type="project" value="UniProtKB-KW"/>
</dbReference>
<feature type="transmembrane region" description="Helical" evidence="7">
    <location>
        <begin position="17"/>
        <end position="37"/>
    </location>
</feature>
<dbReference type="Gene3D" id="1.20.1560.10">
    <property type="entry name" value="ABC transporter type 1, transmembrane domain"/>
    <property type="match status" value="1"/>
</dbReference>
<evidence type="ECO:0000313" key="8">
    <source>
        <dbReference type="EMBL" id="GFD14921.1"/>
    </source>
</evidence>
<keyword evidence="4 7" id="KW-1133">Transmembrane helix</keyword>
<dbReference type="SUPFAM" id="SSF90123">
    <property type="entry name" value="ABC transporter transmembrane region"/>
    <property type="match status" value="1"/>
</dbReference>
<organism evidence="8">
    <name type="scientific">Tanacetum cinerariifolium</name>
    <name type="common">Dalmatian daisy</name>
    <name type="synonym">Chrysanthemum cinerariifolium</name>
    <dbReference type="NCBI Taxonomy" id="118510"/>
    <lineage>
        <taxon>Eukaryota</taxon>
        <taxon>Viridiplantae</taxon>
        <taxon>Streptophyta</taxon>
        <taxon>Embryophyta</taxon>
        <taxon>Tracheophyta</taxon>
        <taxon>Spermatophyta</taxon>
        <taxon>Magnoliopsida</taxon>
        <taxon>eudicotyledons</taxon>
        <taxon>Gunneridae</taxon>
        <taxon>Pentapetalae</taxon>
        <taxon>asterids</taxon>
        <taxon>campanulids</taxon>
        <taxon>Asterales</taxon>
        <taxon>Asteraceae</taxon>
        <taxon>Asteroideae</taxon>
        <taxon>Anthemideae</taxon>
        <taxon>Anthemidinae</taxon>
        <taxon>Tanacetum</taxon>
    </lineage>
</organism>
<comment type="caution">
    <text evidence="8">The sequence shown here is derived from an EMBL/GenBank/DDBJ whole genome shotgun (WGS) entry which is preliminary data.</text>
</comment>
<name>A0A699TYQ7_TANCI</name>
<keyword evidence="2" id="KW-0547">Nucleotide-binding</keyword>
<keyword evidence="5 7" id="KW-0472">Membrane</keyword>
<evidence type="ECO:0000256" key="7">
    <source>
        <dbReference type="SAM" id="Phobius"/>
    </source>
</evidence>
<keyword evidence="3" id="KW-0067">ATP-binding</keyword>
<dbReference type="AlphaFoldDB" id="A0A699TYQ7"/>
<reference evidence="8" key="1">
    <citation type="journal article" date="2019" name="Sci. Rep.">
        <title>Draft genome of Tanacetum cinerariifolium, the natural source of mosquito coil.</title>
        <authorList>
            <person name="Yamashiro T."/>
            <person name="Shiraishi A."/>
            <person name="Satake H."/>
            <person name="Nakayama K."/>
        </authorList>
    </citation>
    <scope>NUCLEOTIDE SEQUENCE</scope>
</reference>
<feature type="non-terminal residue" evidence="8">
    <location>
        <position position="82"/>
    </location>
</feature>
<dbReference type="EMBL" id="BKCJ011282889">
    <property type="protein sequence ID" value="GFD14921.1"/>
    <property type="molecule type" value="Genomic_DNA"/>
</dbReference>